<gene>
    <name evidence="2" type="ORF">FSB_LOCUS8798</name>
</gene>
<dbReference type="PANTHER" id="PTHR47541">
    <property type="entry name" value="TETRATRICOPEPTIDE REPEAT (TPR)-LIKE SUPERFAMILY PROTEIN"/>
    <property type="match status" value="1"/>
</dbReference>
<organism evidence="2">
    <name type="scientific">Fagus sylvatica</name>
    <name type="common">Beechnut</name>
    <dbReference type="NCBI Taxonomy" id="28930"/>
    <lineage>
        <taxon>Eukaryota</taxon>
        <taxon>Viridiplantae</taxon>
        <taxon>Streptophyta</taxon>
        <taxon>Embryophyta</taxon>
        <taxon>Tracheophyta</taxon>
        <taxon>Spermatophyta</taxon>
        <taxon>Magnoliopsida</taxon>
        <taxon>eudicotyledons</taxon>
        <taxon>Gunneridae</taxon>
        <taxon>Pentapetalae</taxon>
        <taxon>rosids</taxon>
        <taxon>fabids</taxon>
        <taxon>Fagales</taxon>
        <taxon>Fagaceae</taxon>
        <taxon>Fagus</taxon>
    </lineage>
</organism>
<feature type="compositionally biased region" description="Basic and acidic residues" evidence="1">
    <location>
        <begin position="206"/>
        <end position="219"/>
    </location>
</feature>
<sequence length="336" mass="38035">MASTALNKIERAHQMYREGKYSEALGFYTEALAMAKTNPQKIALHSNRAACFLKLHHFNQAAEECTSVLELDLNHTGALMLRAQTLVTLKEYHSALFDVSRLLDMNPSSEVYQNLQALLEVVDNGDLWVTGDLCLLWVTGKSLAPIPESEAELEEEEEDGDEAEPNINEEEQYKEEIAVERDQKAELNRTIINAEVIASEMQGSRESYEQGRDKSEPKKISSTAAVSVPKVPTNKESFKQDPKVQSNKESKQDPKVQSNMESFKQDPKVQSNKESEQDPKGWQTIPKPKGHSTLDYARWDNVEDDSSEEDDDDDDDEESQPQCRFRVRTIGVRPVK</sequence>
<feature type="compositionally biased region" description="Basic and acidic residues" evidence="1">
    <location>
        <begin position="263"/>
        <end position="279"/>
    </location>
</feature>
<feature type="region of interest" description="Disordered" evidence="1">
    <location>
        <begin position="202"/>
        <end position="336"/>
    </location>
</feature>
<feature type="compositionally biased region" description="Acidic residues" evidence="1">
    <location>
        <begin position="149"/>
        <end position="173"/>
    </location>
</feature>
<dbReference type="AlphaFoldDB" id="A0A2N9EQ12"/>
<dbReference type="Pfam" id="PF12895">
    <property type="entry name" value="ANAPC3"/>
    <property type="match status" value="1"/>
</dbReference>
<evidence type="ECO:0000313" key="2">
    <source>
        <dbReference type="EMBL" id="SPC80916.1"/>
    </source>
</evidence>
<name>A0A2N9EQ12_FAGSY</name>
<protein>
    <submittedName>
        <fullName evidence="2">Uncharacterized protein</fullName>
    </submittedName>
</protein>
<evidence type="ECO:0000256" key="1">
    <source>
        <dbReference type="SAM" id="MobiDB-lite"/>
    </source>
</evidence>
<dbReference type="SMART" id="SM00028">
    <property type="entry name" value="TPR"/>
    <property type="match status" value="3"/>
</dbReference>
<dbReference type="Gene3D" id="1.25.40.10">
    <property type="entry name" value="Tetratricopeptide repeat domain"/>
    <property type="match status" value="1"/>
</dbReference>
<dbReference type="InterPro" id="IPR011990">
    <property type="entry name" value="TPR-like_helical_dom_sf"/>
</dbReference>
<dbReference type="SUPFAM" id="SSF48452">
    <property type="entry name" value="TPR-like"/>
    <property type="match status" value="1"/>
</dbReference>
<feature type="region of interest" description="Disordered" evidence="1">
    <location>
        <begin position="148"/>
        <end position="180"/>
    </location>
</feature>
<accession>A0A2N9EQ12</accession>
<dbReference type="EMBL" id="OIVN01000480">
    <property type="protein sequence ID" value="SPC80916.1"/>
    <property type="molecule type" value="Genomic_DNA"/>
</dbReference>
<feature type="compositionally biased region" description="Basic and acidic residues" evidence="1">
    <location>
        <begin position="236"/>
        <end position="254"/>
    </location>
</feature>
<feature type="compositionally biased region" description="Acidic residues" evidence="1">
    <location>
        <begin position="302"/>
        <end position="319"/>
    </location>
</feature>
<reference evidence="2" key="1">
    <citation type="submission" date="2018-02" db="EMBL/GenBank/DDBJ databases">
        <authorList>
            <person name="Cohen D.B."/>
            <person name="Kent A.D."/>
        </authorList>
    </citation>
    <scope>NUCLEOTIDE SEQUENCE</scope>
</reference>
<dbReference type="InterPro" id="IPR019734">
    <property type="entry name" value="TPR_rpt"/>
</dbReference>
<proteinExistence type="predicted"/>
<dbReference type="PANTHER" id="PTHR47541:SF1">
    <property type="entry name" value="TETRATRICOPEPTIDE REPEAT (TPR)-LIKE SUPERFAMILY PROTEIN"/>
    <property type="match status" value="1"/>
</dbReference>